<name>A0AA50KMQ5_9GAMM</name>
<sequence>MTDATLSRPVMSLLLSAGTSLLLRALGPASAFALTLLLARQLGAENTGRFFSGMTLITALAMVARCGLDTALQRLVGQAGSCPHRLAGIGRRAWQTVLLLALPLTGLCWLTAPLIAGALLQNADLAGLVRLQGLMILPLALLSVHAALLKALEYPALGTALEVTAWPALTLLLLLVLPVAGELTGLASLYLLAVTLAAAISARLVARRLPATRQVTALPWRTLWQRALPLAGVDLMNFALLWLPFLLLPLLANAAEAGVYNVSHRLAALPGLLMPVCAAITSVRFARYWQQGDTTALSRLAGHSTRLMTLLALPPVLLMLGLPDPLLGLFGEEFVAGAGPLAVLALGQLGLLALGPAGYLLAMSGHEKQLRNLTLITTLLSLPLCLWLLPAFGAWGAAWVVTLTRLGNALLCARLVRRRLPLPGWLLWSR</sequence>
<evidence type="ECO:0000313" key="8">
    <source>
        <dbReference type="Proteomes" id="UP001223802"/>
    </source>
</evidence>
<accession>A0AA50KMQ5</accession>
<dbReference type="PANTHER" id="PTHR30250">
    <property type="entry name" value="PST FAMILY PREDICTED COLANIC ACID TRANSPORTER"/>
    <property type="match status" value="1"/>
</dbReference>
<keyword evidence="4 6" id="KW-1133">Transmembrane helix</keyword>
<protein>
    <submittedName>
        <fullName evidence="7">Oligosaccharide flippase family protein</fullName>
    </submittedName>
</protein>
<reference evidence="7 8" key="1">
    <citation type="submission" date="2023-02" db="EMBL/GenBank/DDBJ databases">
        <title>Complete genome sequence of a novel bacterium Oceanimonas sp. NTOU-MSR1 isolated from marine coast sediment.</title>
        <authorList>
            <person name="Yang H.-T."/>
            <person name="Chen Y.-L."/>
            <person name="Ho Y.-N."/>
        </authorList>
    </citation>
    <scope>NUCLEOTIDE SEQUENCE [LARGE SCALE GENOMIC DNA]</scope>
    <source>
        <strain evidence="7 8">NTOU-MSR1</strain>
    </source>
</reference>
<evidence type="ECO:0000256" key="5">
    <source>
        <dbReference type="ARBA" id="ARBA00023136"/>
    </source>
</evidence>
<dbReference type="InterPro" id="IPR002797">
    <property type="entry name" value="Polysacc_synth"/>
</dbReference>
<evidence type="ECO:0000313" key="7">
    <source>
        <dbReference type="EMBL" id="WMC09837.1"/>
    </source>
</evidence>
<dbReference type="Proteomes" id="UP001223802">
    <property type="component" value="Chromosome"/>
</dbReference>
<dbReference type="AlphaFoldDB" id="A0AA50KMQ5"/>
<feature type="transmembrane region" description="Helical" evidence="6">
    <location>
        <begin position="163"/>
        <end position="181"/>
    </location>
</feature>
<dbReference type="EMBL" id="CP118224">
    <property type="protein sequence ID" value="WMC09837.1"/>
    <property type="molecule type" value="Genomic_DNA"/>
</dbReference>
<dbReference type="InterPro" id="IPR050833">
    <property type="entry name" value="Poly_Biosynth_Transport"/>
</dbReference>
<keyword evidence="8" id="KW-1185">Reference proteome</keyword>
<keyword evidence="5 6" id="KW-0472">Membrane</keyword>
<feature type="transmembrane region" description="Helical" evidence="6">
    <location>
        <begin position="373"/>
        <end position="390"/>
    </location>
</feature>
<comment type="subcellular location">
    <subcellularLocation>
        <location evidence="1">Cell membrane</location>
        <topology evidence="1">Multi-pass membrane protein</topology>
    </subcellularLocation>
</comment>
<dbReference type="KEGG" id="ope:PU634_12020"/>
<proteinExistence type="predicted"/>
<evidence type="ECO:0000256" key="3">
    <source>
        <dbReference type="ARBA" id="ARBA00022692"/>
    </source>
</evidence>
<gene>
    <name evidence="7" type="ORF">PU634_12020</name>
</gene>
<feature type="transmembrane region" description="Helical" evidence="6">
    <location>
        <begin position="131"/>
        <end position="151"/>
    </location>
</feature>
<feature type="transmembrane region" description="Helical" evidence="6">
    <location>
        <begin position="227"/>
        <end position="247"/>
    </location>
</feature>
<feature type="transmembrane region" description="Helical" evidence="6">
    <location>
        <begin position="341"/>
        <end position="361"/>
    </location>
</feature>
<feature type="transmembrane region" description="Helical" evidence="6">
    <location>
        <begin position="307"/>
        <end position="329"/>
    </location>
</feature>
<feature type="transmembrane region" description="Helical" evidence="6">
    <location>
        <begin position="187"/>
        <end position="206"/>
    </location>
</feature>
<organism evidence="7 8">
    <name type="scientific">Oceanimonas pelagia</name>
    <dbReference type="NCBI Taxonomy" id="3028314"/>
    <lineage>
        <taxon>Bacteria</taxon>
        <taxon>Pseudomonadati</taxon>
        <taxon>Pseudomonadota</taxon>
        <taxon>Gammaproteobacteria</taxon>
        <taxon>Aeromonadales</taxon>
        <taxon>Aeromonadaceae</taxon>
        <taxon>Oceanimonas</taxon>
    </lineage>
</organism>
<feature type="transmembrane region" description="Helical" evidence="6">
    <location>
        <begin position="49"/>
        <end position="68"/>
    </location>
</feature>
<keyword evidence="2" id="KW-1003">Cell membrane</keyword>
<evidence type="ECO:0000256" key="4">
    <source>
        <dbReference type="ARBA" id="ARBA00022989"/>
    </source>
</evidence>
<feature type="transmembrane region" description="Helical" evidence="6">
    <location>
        <begin position="97"/>
        <end position="119"/>
    </location>
</feature>
<dbReference type="PANTHER" id="PTHR30250:SF11">
    <property type="entry name" value="O-ANTIGEN TRANSPORTER-RELATED"/>
    <property type="match status" value="1"/>
</dbReference>
<evidence type="ECO:0000256" key="6">
    <source>
        <dbReference type="SAM" id="Phobius"/>
    </source>
</evidence>
<dbReference type="Pfam" id="PF01943">
    <property type="entry name" value="Polysacc_synt"/>
    <property type="match status" value="1"/>
</dbReference>
<dbReference type="GO" id="GO:0005886">
    <property type="term" value="C:plasma membrane"/>
    <property type="evidence" value="ECO:0007669"/>
    <property type="project" value="UniProtKB-SubCell"/>
</dbReference>
<evidence type="ECO:0000256" key="1">
    <source>
        <dbReference type="ARBA" id="ARBA00004651"/>
    </source>
</evidence>
<keyword evidence="3 6" id="KW-0812">Transmembrane</keyword>
<evidence type="ECO:0000256" key="2">
    <source>
        <dbReference type="ARBA" id="ARBA00022475"/>
    </source>
</evidence>
<dbReference type="RefSeq" id="WP_306761054.1">
    <property type="nucleotide sequence ID" value="NZ_CP118224.1"/>
</dbReference>
<feature type="transmembrane region" description="Helical" evidence="6">
    <location>
        <begin position="267"/>
        <end position="286"/>
    </location>
</feature>